<feature type="active site" description="Charge relay system" evidence="5">
    <location>
        <position position="567"/>
    </location>
</feature>
<dbReference type="Pfam" id="PF00082">
    <property type="entry name" value="Peptidase_S8"/>
    <property type="match status" value="1"/>
</dbReference>
<dbReference type="SUPFAM" id="SSF52743">
    <property type="entry name" value="Subtilisin-like"/>
    <property type="match status" value="1"/>
</dbReference>
<evidence type="ECO:0000313" key="10">
    <source>
        <dbReference type="EMBL" id="USY22445.1"/>
    </source>
</evidence>
<evidence type="ECO:0000256" key="7">
    <source>
        <dbReference type="SAM" id="MobiDB-lite"/>
    </source>
</evidence>
<evidence type="ECO:0000256" key="1">
    <source>
        <dbReference type="ARBA" id="ARBA00011073"/>
    </source>
</evidence>
<dbReference type="PROSITE" id="PS00138">
    <property type="entry name" value="SUBTILASE_SER"/>
    <property type="match status" value="1"/>
</dbReference>
<feature type="chain" id="PRO_5046525651" evidence="8">
    <location>
        <begin position="20"/>
        <end position="874"/>
    </location>
</feature>
<dbReference type="PROSITE" id="PS00137">
    <property type="entry name" value="SUBTILASE_HIS"/>
    <property type="match status" value="1"/>
</dbReference>
<dbReference type="PRINTS" id="PR00723">
    <property type="entry name" value="SUBTILISIN"/>
</dbReference>
<keyword evidence="2 5" id="KW-0645">Protease</keyword>
<comment type="similarity">
    <text evidence="1 5 6">Belongs to the peptidase S8 family.</text>
</comment>
<dbReference type="Proteomes" id="UP001055940">
    <property type="component" value="Chromosome"/>
</dbReference>
<evidence type="ECO:0000256" key="4">
    <source>
        <dbReference type="ARBA" id="ARBA00022825"/>
    </source>
</evidence>
<dbReference type="PANTHER" id="PTHR43806">
    <property type="entry name" value="PEPTIDASE S8"/>
    <property type="match status" value="1"/>
</dbReference>
<evidence type="ECO:0000256" key="6">
    <source>
        <dbReference type="RuleBase" id="RU003355"/>
    </source>
</evidence>
<evidence type="ECO:0000259" key="9">
    <source>
        <dbReference type="Pfam" id="PF00082"/>
    </source>
</evidence>
<evidence type="ECO:0000256" key="5">
    <source>
        <dbReference type="PROSITE-ProRule" id="PRU01240"/>
    </source>
</evidence>
<name>A0ABY5DHH1_9ACTN</name>
<feature type="active site" description="Charge relay system" evidence="5">
    <location>
        <position position="372"/>
    </location>
</feature>
<dbReference type="PANTHER" id="PTHR43806:SF11">
    <property type="entry name" value="CEREVISIN-RELATED"/>
    <property type="match status" value="1"/>
</dbReference>
<evidence type="ECO:0000256" key="8">
    <source>
        <dbReference type="SAM" id="SignalP"/>
    </source>
</evidence>
<dbReference type="Gene3D" id="3.40.50.200">
    <property type="entry name" value="Peptidase S8/S53 domain"/>
    <property type="match status" value="2"/>
</dbReference>
<evidence type="ECO:0000313" key="11">
    <source>
        <dbReference type="Proteomes" id="UP001055940"/>
    </source>
</evidence>
<dbReference type="EMBL" id="CP099837">
    <property type="protein sequence ID" value="USY22445.1"/>
    <property type="molecule type" value="Genomic_DNA"/>
</dbReference>
<keyword evidence="8" id="KW-0732">Signal</keyword>
<dbReference type="InterPro" id="IPR036852">
    <property type="entry name" value="Peptidase_S8/S53_dom_sf"/>
</dbReference>
<feature type="signal peptide" evidence="8">
    <location>
        <begin position="1"/>
        <end position="19"/>
    </location>
</feature>
<evidence type="ECO:0000256" key="2">
    <source>
        <dbReference type="ARBA" id="ARBA00022670"/>
    </source>
</evidence>
<gene>
    <name evidence="10" type="ORF">NE857_13030</name>
</gene>
<sequence length="874" mass="90612">MRGAAAASAALMITGGLVAGAPAAAADTADKIGDHHRALLAEYQELFEGRTADEAAQNASGARTFSAPGPEDLPDEGVEPPVIDFVTLIVATSEGSTAEARQALEGFADITSEHEEIGYLRVNVAFDDVERVERVDAVTAIDVDELLPLPEVAPIDAQAASAVGQAPATAAQPAPGPDTPDANPYMPSGEIGAVDFREQHSDADGRGVRIGVLDTGVDPTHPALATTTTGDDKLVDWVNATDPTNLIDLLFDPSFVLMSDVSGPTFEHSGTEWTAPEGDWRFGRFTYAVAGSDDDSWGVLFDPEDGTVLVDLNQDRDLTDETPIGDFAGDRDVRYFGEDDPETPINEAHGFVATGMDTLDGMVHIGLDTNGHGTHVAGIAAGHGLFEGAMNGVAPGAEVVSSRACHDMGCSSAALTDGMVDLATEFDVDVINMSIGGTPSLNDGQSARALLYDRLIEETGVQMFISAGNSGAGLSTQGSPSDATDVISVGAAVSGETWLANYGAEVDYDHGVFGFSSRGPREDGGFKPQITAPGAAVSTLPTFMPGNPVPEAGYDLPPGYGMLNGTSMSSPQAAGGAALLLSKAGQEGVDVPPGDLRAALRTSAEFHPGWDAAEQGHGQMDVPAAWTLLNQGASVDAVDARAPVCTEQSDLLAEPGFGTGLYIRCLPGEGGIAAGETEEYEISLTRTSGVEGTQVYRLKIEGDDEGTFSAPRHVDLPKGEEVIVTVKASPEAAGVHNAVLKVDNPRTRALEQAVMLTAVTAEEGAVTTEGSLGRAVTEDVFVAVPAGTAAMTVDLSGVADDSRVRWRAFSPLGPLGESTTGQCYTNIDGDPCDPLSRTYTNPVPGIWHLVVETARSSPAAENPYRLEAELTAAP</sequence>
<proteinExistence type="inferred from homology"/>
<keyword evidence="3 5" id="KW-0378">Hydrolase</keyword>
<dbReference type="RefSeq" id="WP_254421221.1">
    <property type="nucleotide sequence ID" value="NZ_BAAAJB010000067.1"/>
</dbReference>
<dbReference type="InterPro" id="IPR023828">
    <property type="entry name" value="Peptidase_S8_Ser-AS"/>
</dbReference>
<accession>A0ABY5DHH1</accession>
<feature type="active site" description="Charge relay system" evidence="5">
    <location>
        <position position="214"/>
    </location>
</feature>
<dbReference type="PROSITE" id="PS00136">
    <property type="entry name" value="SUBTILASE_ASP"/>
    <property type="match status" value="1"/>
</dbReference>
<dbReference type="InterPro" id="IPR022398">
    <property type="entry name" value="Peptidase_S8_His-AS"/>
</dbReference>
<dbReference type="InterPro" id="IPR050131">
    <property type="entry name" value="Peptidase_S8_subtilisin-like"/>
</dbReference>
<feature type="region of interest" description="Disordered" evidence="7">
    <location>
        <begin position="54"/>
        <end position="75"/>
    </location>
</feature>
<organism evidence="10 11">
    <name type="scientific">Nocardiopsis exhalans</name>
    <dbReference type="NCBI Taxonomy" id="163604"/>
    <lineage>
        <taxon>Bacteria</taxon>
        <taxon>Bacillati</taxon>
        <taxon>Actinomycetota</taxon>
        <taxon>Actinomycetes</taxon>
        <taxon>Streptosporangiales</taxon>
        <taxon>Nocardiopsidaceae</taxon>
        <taxon>Nocardiopsis</taxon>
    </lineage>
</organism>
<reference evidence="10" key="1">
    <citation type="submission" date="2022-06" db="EMBL/GenBank/DDBJ databases">
        <authorList>
            <person name="Ping M."/>
        </authorList>
    </citation>
    <scope>NUCLEOTIDE SEQUENCE</scope>
    <source>
        <strain evidence="10">JCM11759T</strain>
    </source>
</reference>
<protein>
    <submittedName>
        <fullName evidence="10">S8 family serine peptidase</fullName>
    </submittedName>
</protein>
<dbReference type="InterPro" id="IPR000209">
    <property type="entry name" value="Peptidase_S8/S53_dom"/>
</dbReference>
<feature type="domain" description="Peptidase S8/S53" evidence="9">
    <location>
        <begin position="205"/>
        <end position="618"/>
    </location>
</feature>
<dbReference type="PROSITE" id="PS51892">
    <property type="entry name" value="SUBTILASE"/>
    <property type="match status" value="1"/>
</dbReference>
<keyword evidence="11" id="KW-1185">Reference proteome</keyword>
<dbReference type="InterPro" id="IPR015500">
    <property type="entry name" value="Peptidase_S8_subtilisin-rel"/>
</dbReference>
<keyword evidence="4 5" id="KW-0720">Serine protease</keyword>
<evidence type="ECO:0000256" key="3">
    <source>
        <dbReference type="ARBA" id="ARBA00022801"/>
    </source>
</evidence>
<dbReference type="InterPro" id="IPR023827">
    <property type="entry name" value="Peptidase_S8_Asp-AS"/>
</dbReference>